<keyword evidence="2" id="KW-1185">Reference proteome</keyword>
<dbReference type="EMBL" id="FWXB01000001">
    <property type="protein sequence ID" value="SMC10465.1"/>
    <property type="molecule type" value="Genomic_DNA"/>
</dbReference>
<protein>
    <submittedName>
        <fullName evidence="1">Uncharacterized protein</fullName>
    </submittedName>
</protein>
<evidence type="ECO:0000313" key="1">
    <source>
        <dbReference type="EMBL" id="SMC10465.1"/>
    </source>
</evidence>
<evidence type="ECO:0000313" key="2">
    <source>
        <dbReference type="Proteomes" id="UP000193224"/>
    </source>
</evidence>
<name>A0A1X7BLG7_9RHOB</name>
<accession>A0A1X7BLG7</accession>
<gene>
    <name evidence="1" type="ORF">ROA7745_00272</name>
</gene>
<dbReference type="Proteomes" id="UP000193224">
    <property type="component" value="Unassembled WGS sequence"/>
</dbReference>
<proteinExistence type="predicted"/>
<organism evidence="1 2">
    <name type="scientific">Roseovarius aestuarii</name>
    <dbReference type="NCBI Taxonomy" id="475083"/>
    <lineage>
        <taxon>Bacteria</taxon>
        <taxon>Pseudomonadati</taxon>
        <taxon>Pseudomonadota</taxon>
        <taxon>Alphaproteobacteria</taxon>
        <taxon>Rhodobacterales</taxon>
        <taxon>Roseobacteraceae</taxon>
        <taxon>Roseovarius</taxon>
    </lineage>
</organism>
<sequence>MSENHDIEGRDDGDIYGICALSLLEAIILILREKSLITEDELDDAFDAAISAHKYRHEQHTDEKNQVAATILDRLRVHGNSVRLDGRR</sequence>
<dbReference type="RefSeq" id="WP_085798427.1">
    <property type="nucleotide sequence ID" value="NZ_FWXB01000001.1"/>
</dbReference>
<dbReference type="AlphaFoldDB" id="A0A1X7BLG7"/>
<reference evidence="1 2" key="1">
    <citation type="submission" date="2017-03" db="EMBL/GenBank/DDBJ databases">
        <authorList>
            <person name="Afonso C.L."/>
            <person name="Miller P.J."/>
            <person name="Scott M.A."/>
            <person name="Spackman E."/>
            <person name="Goraichik I."/>
            <person name="Dimitrov K.M."/>
            <person name="Suarez D.L."/>
            <person name="Swayne D.E."/>
        </authorList>
    </citation>
    <scope>NUCLEOTIDE SEQUENCE [LARGE SCALE GENOMIC DNA]</scope>
    <source>
        <strain evidence="1 2">CECT 7745</strain>
    </source>
</reference>